<feature type="coiled-coil region" evidence="9">
    <location>
        <begin position="259"/>
        <end position="297"/>
    </location>
</feature>
<dbReference type="PANTHER" id="PTHR43804:SF7">
    <property type="entry name" value="LD18447P"/>
    <property type="match status" value="1"/>
</dbReference>
<dbReference type="NCBIfam" id="NF001859">
    <property type="entry name" value="PRK00591.1"/>
    <property type="match status" value="1"/>
</dbReference>
<dbReference type="KEGG" id="mkc:kam1_585"/>
<dbReference type="NCBIfam" id="TIGR00019">
    <property type="entry name" value="prfA"/>
    <property type="match status" value="1"/>
</dbReference>
<sequence length="378" mass="42993">MYLERYIEKIQKKFDKLQAELSKEDLYSSNPAKTIEMAREHTRLKEILDLYGQLKTLQEAKASVVSLTKETTDVELQELAQHEIEKLDQKIHELTVAVLSSLFPSEEEKSSKNLIIEIRAGTGGEEAALFASDLYRMYSKYAEKKGWKQELLDFHPSELGGLKEIIFSIQGKEAFKKLKYESGVHRVQRVPATESQGRIHTSTATVAVLLEPEEIELNIKPEDLRIEVCRAGGPGGQGVNTTDSAVQIFHIPSGIMVRCQDERSQIKNREKALKILKARLLSKKEEEEAQKRAMERKSMVGSGERTEKIRTYNFPQGRVTDHRIPITLYNLQSFLDGDIDPIIDQLIQKEVASRIAQELAEENIPFKATEDDRKPSIV</sequence>
<keyword evidence="5 7" id="KW-0963">Cytoplasm</keyword>
<comment type="function">
    <text evidence="1 7">Peptide chain release factor 1 directs the termination of translation in response to the peptide chain termination codons UAG and UAA.</text>
</comment>
<dbReference type="Gene3D" id="6.10.140.1950">
    <property type="match status" value="1"/>
</dbReference>
<evidence type="ECO:0000256" key="2">
    <source>
        <dbReference type="ARBA" id="ARBA00004496"/>
    </source>
</evidence>
<evidence type="ECO:0000256" key="1">
    <source>
        <dbReference type="ARBA" id="ARBA00002986"/>
    </source>
</evidence>
<keyword evidence="9" id="KW-0175">Coiled coil</keyword>
<evidence type="ECO:0000313" key="14">
    <source>
        <dbReference type="Proteomes" id="UP000315925"/>
    </source>
</evidence>
<dbReference type="FunFam" id="3.30.160.20:FF:000004">
    <property type="entry name" value="Peptide chain release factor 1"/>
    <property type="match status" value="1"/>
</dbReference>
<dbReference type="Pfam" id="PF03462">
    <property type="entry name" value="PCRF"/>
    <property type="match status" value="1"/>
</dbReference>
<dbReference type="InterPro" id="IPR004373">
    <property type="entry name" value="RF-1"/>
</dbReference>
<evidence type="ECO:0000256" key="8">
    <source>
        <dbReference type="NCBIfam" id="TIGR00019"/>
    </source>
</evidence>
<evidence type="ECO:0000256" key="7">
    <source>
        <dbReference type="HAMAP-Rule" id="MF_00093"/>
    </source>
</evidence>
<dbReference type="InterPro" id="IPR000352">
    <property type="entry name" value="Pep_chain_release_fac_I"/>
</dbReference>
<dbReference type="EMBL" id="JQNX01000003">
    <property type="protein sequence ID" value="KIE58765.1"/>
    <property type="molecule type" value="Genomic_DNA"/>
</dbReference>
<reference evidence="14" key="3">
    <citation type="submission" date="2019-03" db="EMBL/GenBank/DDBJ databases">
        <title>Complete genome of Methylacidiphilum kamchatkense Kam1.</title>
        <authorList>
            <person name="Kruse T."/>
            <person name="Murarilal Ratnadevi C."/>
            <person name="Erikstad H.-A."/>
            <person name="Birkeland N.-K."/>
        </authorList>
    </citation>
    <scope>NUCLEOTIDE SEQUENCE [LARGE SCALE GENOMIC DNA]</scope>
    <source>
        <strain evidence="14">kam1</strain>
    </source>
</reference>
<evidence type="ECO:0000313" key="11">
    <source>
        <dbReference type="EMBL" id="KIE58765.1"/>
    </source>
</evidence>
<dbReference type="Proteomes" id="UP000031594">
    <property type="component" value="Unassembled WGS sequence"/>
</dbReference>
<evidence type="ECO:0000259" key="10">
    <source>
        <dbReference type="PROSITE" id="PS00745"/>
    </source>
</evidence>
<dbReference type="PROSITE" id="PS00745">
    <property type="entry name" value="RF_PROK_I"/>
    <property type="match status" value="1"/>
</dbReference>
<dbReference type="InterPro" id="IPR050057">
    <property type="entry name" value="Prokaryotic/Mito_RF"/>
</dbReference>
<feature type="modified residue" description="N5-methylglutamine" evidence="7">
    <location>
        <position position="237"/>
    </location>
</feature>
<reference evidence="11 13" key="1">
    <citation type="submission" date="2014-08" db="EMBL/GenBank/DDBJ databases">
        <title>Methylacidiphilum kamchatkense strain Kam1 draft genome sequence.</title>
        <authorList>
            <person name="Birkeland N.-K."/>
            <person name="Erikstad H.A."/>
        </authorList>
    </citation>
    <scope>NUCLEOTIDE SEQUENCE [LARGE SCALE GENOMIC DNA]</scope>
    <source>
        <strain evidence="11 13">Kam1</strain>
    </source>
</reference>
<dbReference type="HAMAP" id="MF_00093">
    <property type="entry name" value="Rel_fac_1"/>
    <property type="match status" value="1"/>
</dbReference>
<dbReference type="InterPro" id="IPR005139">
    <property type="entry name" value="PCRF"/>
</dbReference>
<accession>A0A0C1V4Y4</accession>
<dbReference type="RefSeq" id="WP_039721220.1">
    <property type="nucleotide sequence ID" value="NZ_CP037899.1"/>
</dbReference>
<comment type="subcellular location">
    <subcellularLocation>
        <location evidence="2 7">Cytoplasm</location>
    </subcellularLocation>
</comment>
<evidence type="ECO:0000256" key="3">
    <source>
        <dbReference type="ARBA" id="ARBA00010835"/>
    </source>
</evidence>
<dbReference type="InterPro" id="IPR045853">
    <property type="entry name" value="Pep_chain_release_fac_I_sf"/>
</dbReference>
<dbReference type="PANTHER" id="PTHR43804">
    <property type="entry name" value="LD18447P"/>
    <property type="match status" value="1"/>
</dbReference>
<keyword evidence="4 7" id="KW-0488">Methylation</keyword>
<evidence type="ECO:0000256" key="6">
    <source>
        <dbReference type="ARBA" id="ARBA00022917"/>
    </source>
</evidence>
<evidence type="ECO:0000256" key="5">
    <source>
        <dbReference type="ARBA" id="ARBA00022490"/>
    </source>
</evidence>
<keyword evidence="6 7" id="KW-0648">Protein biosynthesis</keyword>
<proteinExistence type="inferred from homology"/>
<evidence type="ECO:0000313" key="13">
    <source>
        <dbReference type="Proteomes" id="UP000031594"/>
    </source>
</evidence>
<dbReference type="SMART" id="SM00937">
    <property type="entry name" value="PCRF"/>
    <property type="match status" value="1"/>
</dbReference>
<dbReference type="GO" id="GO:0016149">
    <property type="term" value="F:translation release factor activity, codon specific"/>
    <property type="evidence" value="ECO:0007669"/>
    <property type="project" value="UniProtKB-UniRule"/>
</dbReference>
<dbReference type="EMBL" id="CP037899">
    <property type="protein sequence ID" value="QDQ41833.1"/>
    <property type="molecule type" value="Genomic_DNA"/>
</dbReference>
<evidence type="ECO:0000313" key="12">
    <source>
        <dbReference type="EMBL" id="QDQ41833.1"/>
    </source>
</evidence>
<organism evidence="12 14">
    <name type="scientific">Methylacidiphilum kamchatkense Kam1</name>
    <dbReference type="NCBI Taxonomy" id="1202785"/>
    <lineage>
        <taxon>Bacteria</taxon>
        <taxon>Pseudomonadati</taxon>
        <taxon>Verrucomicrobiota</taxon>
        <taxon>Methylacidiphilae</taxon>
        <taxon>Methylacidiphilales</taxon>
        <taxon>Methylacidiphilaceae</taxon>
        <taxon>Methylacidiphilum (ex Ratnadevi et al. 2023)</taxon>
    </lineage>
</organism>
<comment type="similarity">
    <text evidence="3 7">Belongs to the prokaryotic/mitochondrial release factor family.</text>
</comment>
<dbReference type="GO" id="GO:0005829">
    <property type="term" value="C:cytosol"/>
    <property type="evidence" value="ECO:0007669"/>
    <property type="project" value="UniProtKB-ARBA"/>
</dbReference>
<dbReference type="SUPFAM" id="SSF75620">
    <property type="entry name" value="Release factor"/>
    <property type="match status" value="1"/>
</dbReference>
<dbReference type="Gene3D" id="3.30.70.1660">
    <property type="match status" value="2"/>
</dbReference>
<gene>
    <name evidence="7" type="primary">prfA</name>
    <name evidence="11" type="ORF">A946_04925</name>
    <name evidence="12" type="ORF">kam1_585</name>
</gene>
<dbReference type="FunFam" id="3.30.70.1660:FF:000002">
    <property type="entry name" value="Peptide chain release factor 1"/>
    <property type="match status" value="1"/>
</dbReference>
<protein>
    <recommendedName>
        <fullName evidence="7 8">Peptide chain release factor 1</fullName>
        <shortName evidence="7">RF-1</shortName>
    </recommendedName>
</protein>
<name>A0A0C1V4Y4_9BACT</name>
<dbReference type="AlphaFoldDB" id="A0A0C1V4Y4"/>
<keyword evidence="13" id="KW-1185">Reference proteome</keyword>
<evidence type="ECO:0000256" key="9">
    <source>
        <dbReference type="SAM" id="Coils"/>
    </source>
</evidence>
<reference evidence="12" key="2">
    <citation type="journal article" date="2019" name="BMC Genomics">
        <title>Complete genome sequence analysis of the thermoacidophilic verrucomicrobial methanotroph 'Candidatus Methylacidiphilum kamchatkense' strain Kam1 and comparison with its closest relatives.</title>
        <authorList>
            <person name="Kruse T."/>
            <person name="Ratnadevi C.M."/>
            <person name="Erikstad H.A."/>
            <person name="Birkeland N.K."/>
        </authorList>
    </citation>
    <scope>NUCLEOTIDE SEQUENCE</scope>
    <source>
        <strain evidence="12">Kam1</strain>
    </source>
</reference>
<dbReference type="OrthoDB" id="9806673at2"/>
<dbReference type="FunFam" id="3.30.70.1660:FF:000004">
    <property type="entry name" value="Peptide chain release factor 1"/>
    <property type="match status" value="1"/>
</dbReference>
<evidence type="ECO:0000256" key="4">
    <source>
        <dbReference type="ARBA" id="ARBA00022481"/>
    </source>
</evidence>
<dbReference type="Pfam" id="PF00472">
    <property type="entry name" value="RF-1"/>
    <property type="match status" value="1"/>
</dbReference>
<dbReference type="STRING" id="1202785.A946_04925"/>
<comment type="PTM">
    <text evidence="7">Methylated by PrmC. Methylation increases the termination efficiency of RF1.</text>
</comment>
<feature type="domain" description="Prokaryotic-type class I peptide chain release factors" evidence="10">
    <location>
        <begin position="230"/>
        <end position="246"/>
    </location>
</feature>
<dbReference type="Proteomes" id="UP000315925">
    <property type="component" value="Chromosome"/>
</dbReference>
<dbReference type="Gene3D" id="3.30.160.20">
    <property type="match status" value="1"/>
</dbReference>